<sequence>MSNGRELLPGLSSGQLQEPQEPQEPVTEPVLPTVPVLTVPSVPTATLINTTRQRIDQARAERAQREASRQANPSQNNPSSASPSLVHSAPSRLRASREAQVQTYKTELKAGAESDFLVLRTPQPAQVDASTAVARLSAGSLPPSKEPPEEPQLKHGCFSCGQSCQRLLWVPKGINLRMNSTHILDTALRQWNLPSPNLLIHIRSGFAHPKHMVSIEVVRSLSPNLSSNQKLLQQLRMFWETIHMEDSFDDALRTLQEESERSDTARWKAPLQGLSHVLHADLVELLTSIINTMVAANCWILVHGAPSGGLALLEQLTDLPQQPVVLVVDSPNARRYWDVEDYKSHLKVWNATVEATIRESLTQGQQMLEKLRREAKPIGVACKTVHLDKGFWHSESWEQQKPSSAGAENVRWNQWPFRSGTHYILTEDEHFEELQLNELAPQGAIVMGGDAHALKQLIRGLKLGQPIIVLANTGRAAQWFTAIHQESLSRLTQDHEEDKKSVQRRGQSTQQLRYGGGLGHPADAKLMEYLFLRFRPKGECSEADLAELALLYQRKALKISRLCVVLNPLDAEDHNGHRQNSDVAACISHASFMPTTDAADQANVDSVKAAWEFHSQLTKLASKEKIMFDALAWLMAVFLLLVQAAAWIQQLGSQDATIKSIVKVLQTYVADTGSAQLTPFINAIPKTTDWLVELSAMMPFIFPVVSAICLALVAIWLRFRFAQRYGRAAGAAVRLEGEISRFRARAGEYSLSAVQICAGMKVPTGRHARELASRNLFDQRVEQIISEISKVLPFPKSPNLEQKAGTWRPHARVTPSDPEDFQEYDFVSEHCMCMSIDEYVVWRLLPFLEEMEEEVAWLGRWLQCVELLAVALLIASTLLAAFRMPFPAAMLIAAVPVVMLLQRHYALNARLNAANLAVEDLKCCWQHWSSLEPYPRRWETTKARLVDCTEGAKLKLVNAATACNASSKTS</sequence>
<feature type="transmembrane region" description="Helical" evidence="2">
    <location>
        <begin position="696"/>
        <end position="717"/>
    </location>
</feature>
<dbReference type="AlphaFoldDB" id="A0AA36I8Q8"/>
<accession>A0AA36I8Q8</accession>
<feature type="compositionally biased region" description="Basic and acidic residues" evidence="1">
    <location>
        <begin position="53"/>
        <end position="68"/>
    </location>
</feature>
<feature type="transmembrane region" description="Helical" evidence="2">
    <location>
        <begin position="888"/>
        <end position="906"/>
    </location>
</feature>
<protein>
    <submittedName>
        <fullName evidence="3">Uncharacterized protein</fullName>
    </submittedName>
</protein>
<keyword evidence="2" id="KW-0472">Membrane</keyword>
<dbReference type="EMBL" id="CAUJNA010000993">
    <property type="protein sequence ID" value="CAJ1383181.1"/>
    <property type="molecule type" value="Genomic_DNA"/>
</dbReference>
<evidence type="ECO:0000256" key="2">
    <source>
        <dbReference type="SAM" id="Phobius"/>
    </source>
</evidence>
<gene>
    <name evidence="3" type="ORF">EVOR1521_LOCUS10364</name>
</gene>
<evidence type="ECO:0000256" key="1">
    <source>
        <dbReference type="SAM" id="MobiDB-lite"/>
    </source>
</evidence>
<feature type="compositionally biased region" description="Basic and acidic residues" evidence="1">
    <location>
        <begin position="492"/>
        <end position="501"/>
    </location>
</feature>
<name>A0AA36I8Q8_9DINO</name>
<comment type="caution">
    <text evidence="3">The sequence shown here is derived from an EMBL/GenBank/DDBJ whole genome shotgun (WGS) entry which is preliminary data.</text>
</comment>
<organism evidence="3 4">
    <name type="scientific">Effrenium voratum</name>
    <dbReference type="NCBI Taxonomy" id="2562239"/>
    <lineage>
        <taxon>Eukaryota</taxon>
        <taxon>Sar</taxon>
        <taxon>Alveolata</taxon>
        <taxon>Dinophyceae</taxon>
        <taxon>Suessiales</taxon>
        <taxon>Symbiodiniaceae</taxon>
        <taxon>Effrenium</taxon>
    </lineage>
</organism>
<feature type="compositionally biased region" description="Low complexity" evidence="1">
    <location>
        <begin position="15"/>
        <end position="44"/>
    </location>
</feature>
<keyword evidence="2" id="KW-1133">Transmembrane helix</keyword>
<keyword evidence="2" id="KW-0812">Transmembrane</keyword>
<evidence type="ECO:0000313" key="4">
    <source>
        <dbReference type="Proteomes" id="UP001178507"/>
    </source>
</evidence>
<keyword evidence="4" id="KW-1185">Reference proteome</keyword>
<proteinExistence type="predicted"/>
<feature type="region of interest" description="Disordered" evidence="1">
    <location>
        <begin position="1"/>
        <end position="99"/>
    </location>
</feature>
<reference evidence="3" key="1">
    <citation type="submission" date="2023-08" db="EMBL/GenBank/DDBJ databases">
        <authorList>
            <person name="Chen Y."/>
            <person name="Shah S."/>
            <person name="Dougan E. K."/>
            <person name="Thang M."/>
            <person name="Chan C."/>
        </authorList>
    </citation>
    <scope>NUCLEOTIDE SEQUENCE</scope>
</reference>
<feature type="compositionally biased region" description="Low complexity" evidence="1">
    <location>
        <begin position="69"/>
        <end position="84"/>
    </location>
</feature>
<dbReference type="Proteomes" id="UP001178507">
    <property type="component" value="Unassembled WGS sequence"/>
</dbReference>
<evidence type="ECO:0000313" key="3">
    <source>
        <dbReference type="EMBL" id="CAJ1383181.1"/>
    </source>
</evidence>
<feature type="region of interest" description="Disordered" evidence="1">
    <location>
        <begin position="491"/>
        <end position="515"/>
    </location>
</feature>
<feature type="transmembrane region" description="Helical" evidence="2">
    <location>
        <begin position="626"/>
        <end position="648"/>
    </location>
</feature>